<dbReference type="Pfam" id="PF07075">
    <property type="entry name" value="NamZ_N"/>
    <property type="match status" value="1"/>
</dbReference>
<dbReference type="Pfam" id="PF20732">
    <property type="entry name" value="NamZ_C"/>
    <property type="match status" value="1"/>
</dbReference>
<dbReference type="Proteomes" id="UP001598138">
    <property type="component" value="Unassembled WGS sequence"/>
</dbReference>
<feature type="signal peptide" evidence="1">
    <location>
        <begin position="1"/>
        <end position="21"/>
    </location>
</feature>
<evidence type="ECO:0000256" key="1">
    <source>
        <dbReference type="SAM" id="SignalP"/>
    </source>
</evidence>
<dbReference type="PANTHER" id="PTHR42915">
    <property type="entry name" value="HYPOTHETICAL 460 KDA PROTEIN IN FEUA-SIGW INTERGENIC REGION [PRECURSOR]"/>
    <property type="match status" value="1"/>
</dbReference>
<sequence>MARNYKLIAVLFLMAMQGIFAQAIPGAYQTNRYFSLLKGKSVGLVVNHTSVIGSTHLADSLLRAGISVKRVFAPEHGFRGTADAGAHIDNEVDRQTGLPLISLYGKHKKPTPEDLQGLDVVVFDIQDVGARFYTYSSTLFYVMEACAENKVKLLILDRANPNGHYVDGPVLDRKFASFVGLNPIPVVHGLTMGEFAGMINGEGWLANGLTCDVQVIACRSYKHRNAVPLTIAPSPNLPNDQSIGLYPSLCLLEPTIVSVGRGTLTQFQVLGTPNPSAGSYTFTPVPTPGAMDPPLKDQLCYGLDLRGVNTRELGFSLKYLIHFFQATGSKESFFTSASFFDKLAGTDSIRLQLLAGKSEAEIRDSWQPALEAYKKMRKRYLIYRD</sequence>
<dbReference type="EMBL" id="JBBKXZ010000001">
    <property type="protein sequence ID" value="MFD3394031.1"/>
    <property type="molecule type" value="Genomic_DNA"/>
</dbReference>
<feature type="domain" description="Peptidoglycan beta-N-acetylmuramidase NamZ N-terminal" evidence="2">
    <location>
        <begin position="42"/>
        <end position="240"/>
    </location>
</feature>
<comment type="caution">
    <text evidence="4">The sequence shown here is derived from an EMBL/GenBank/DDBJ whole genome shotgun (WGS) entry which is preliminary data.</text>
</comment>
<evidence type="ECO:0000259" key="3">
    <source>
        <dbReference type="Pfam" id="PF20732"/>
    </source>
</evidence>
<dbReference type="Gene3D" id="3.40.50.12170">
    <property type="entry name" value="Uncharacterised protein PF07075, DUF1343"/>
    <property type="match status" value="1"/>
</dbReference>
<dbReference type="PANTHER" id="PTHR42915:SF1">
    <property type="entry name" value="PEPTIDOGLYCAN BETA-N-ACETYLMURAMIDASE NAMZ"/>
    <property type="match status" value="1"/>
</dbReference>
<accession>A0ABW6DB85</accession>
<dbReference type="Gene3D" id="3.90.1150.140">
    <property type="match status" value="1"/>
</dbReference>
<proteinExistence type="predicted"/>
<organism evidence="4 5">
    <name type="scientific">Aquirufa avitistagni</name>
    <dbReference type="NCBI Taxonomy" id="3104728"/>
    <lineage>
        <taxon>Bacteria</taxon>
        <taxon>Pseudomonadati</taxon>
        <taxon>Bacteroidota</taxon>
        <taxon>Cytophagia</taxon>
        <taxon>Cytophagales</taxon>
        <taxon>Flectobacillaceae</taxon>
        <taxon>Aquirufa</taxon>
    </lineage>
</organism>
<name>A0ABW6DB85_9BACT</name>
<feature type="domain" description="Peptidoglycan beta-N-acetylmuramidase NamZ C-terminal" evidence="3">
    <location>
        <begin position="245"/>
        <end position="383"/>
    </location>
</feature>
<protein>
    <submittedName>
        <fullName evidence="4">DUF1343 domain-containing protein</fullName>
    </submittedName>
</protein>
<evidence type="ECO:0000313" key="5">
    <source>
        <dbReference type="Proteomes" id="UP001598138"/>
    </source>
</evidence>
<reference evidence="4 5" key="1">
    <citation type="submission" date="2024-03" db="EMBL/GenBank/DDBJ databases">
        <title>Aquirufa genome sequencing.</title>
        <authorList>
            <person name="Pitt A."/>
            <person name="Hahn M.W."/>
        </authorList>
    </citation>
    <scope>NUCLEOTIDE SEQUENCE [LARGE SCALE GENOMIC DNA]</scope>
    <source>
        <strain evidence="4 5">OSTEICH-129V</strain>
    </source>
</reference>
<evidence type="ECO:0000259" key="2">
    <source>
        <dbReference type="Pfam" id="PF07075"/>
    </source>
</evidence>
<dbReference type="InterPro" id="IPR048502">
    <property type="entry name" value="NamZ_N"/>
</dbReference>
<keyword evidence="1" id="KW-0732">Signal</keyword>
<dbReference type="PIRSF" id="PIRSF016719">
    <property type="entry name" value="UCP016719"/>
    <property type="match status" value="1"/>
</dbReference>
<dbReference type="RefSeq" id="WP_377982907.1">
    <property type="nucleotide sequence ID" value="NZ_JBBKXZ010000001.1"/>
</dbReference>
<feature type="chain" id="PRO_5046716111" evidence="1">
    <location>
        <begin position="22"/>
        <end position="385"/>
    </location>
</feature>
<evidence type="ECO:0000313" key="4">
    <source>
        <dbReference type="EMBL" id="MFD3394031.1"/>
    </source>
</evidence>
<dbReference type="InterPro" id="IPR008302">
    <property type="entry name" value="NamZ"/>
</dbReference>
<keyword evidence="5" id="KW-1185">Reference proteome</keyword>
<dbReference type="InterPro" id="IPR048503">
    <property type="entry name" value="NamZ_C"/>
</dbReference>
<gene>
    <name evidence="4" type="ORF">U0R10_05310</name>
</gene>